<dbReference type="OrthoDB" id="568194at2759"/>
<evidence type="ECO:0000313" key="5">
    <source>
        <dbReference type="Proteomes" id="UP000290189"/>
    </source>
</evidence>
<gene>
    <name evidence="2" type="ORF">PBRA_000701</name>
    <name evidence="3" type="ORF">PLBR_LOCUS4881</name>
</gene>
<dbReference type="EMBL" id="OVEO01000008">
    <property type="protein sequence ID" value="SPQ97666.1"/>
    <property type="molecule type" value="Genomic_DNA"/>
</dbReference>
<geneLocation type="mitochondrion" evidence="3"/>
<reference evidence="3 5" key="2">
    <citation type="submission" date="2018-03" db="EMBL/GenBank/DDBJ databases">
        <authorList>
            <person name="Fogelqvist J."/>
        </authorList>
    </citation>
    <scope>NUCLEOTIDE SEQUENCE [LARGE SCALE GENOMIC DNA]</scope>
</reference>
<keyword evidence="1" id="KW-0732">Signal</keyword>
<evidence type="ECO:0000313" key="2">
    <source>
        <dbReference type="EMBL" id="CEO97356.1"/>
    </source>
</evidence>
<dbReference type="EMBL" id="CDSF01000079">
    <property type="protein sequence ID" value="CEO97356.1"/>
    <property type="molecule type" value="Genomic_DNA"/>
</dbReference>
<feature type="signal peptide" evidence="1">
    <location>
        <begin position="1"/>
        <end position="16"/>
    </location>
</feature>
<protein>
    <submittedName>
        <fullName evidence="2">Uncharacterized protein</fullName>
    </submittedName>
</protein>
<proteinExistence type="predicted"/>
<dbReference type="Proteomes" id="UP000290189">
    <property type="component" value="Unassembled WGS sequence"/>
</dbReference>
<evidence type="ECO:0000313" key="4">
    <source>
        <dbReference type="Proteomes" id="UP000039324"/>
    </source>
</evidence>
<keyword evidence="4" id="KW-1185">Reference proteome</keyword>
<organism evidence="2 4">
    <name type="scientific">Plasmodiophora brassicae</name>
    <name type="common">Clubroot disease agent</name>
    <dbReference type="NCBI Taxonomy" id="37360"/>
    <lineage>
        <taxon>Eukaryota</taxon>
        <taxon>Sar</taxon>
        <taxon>Rhizaria</taxon>
        <taxon>Endomyxa</taxon>
        <taxon>Phytomyxea</taxon>
        <taxon>Plasmodiophorida</taxon>
        <taxon>Plasmodiophoridae</taxon>
        <taxon>Plasmodiophora</taxon>
    </lineage>
</organism>
<evidence type="ECO:0000256" key="1">
    <source>
        <dbReference type="SAM" id="SignalP"/>
    </source>
</evidence>
<keyword evidence="3" id="KW-0496">Mitochondrion</keyword>
<name>A0A0G4IQC6_PLABS</name>
<dbReference type="AlphaFoldDB" id="A0A0G4IQC6"/>
<feature type="chain" id="PRO_5036293150" evidence="1">
    <location>
        <begin position="17"/>
        <end position="220"/>
    </location>
</feature>
<accession>A0A0G4IQC6</accession>
<reference evidence="2 4" key="1">
    <citation type="submission" date="2015-02" db="EMBL/GenBank/DDBJ databases">
        <authorList>
            <person name="Chooi Y.-H."/>
        </authorList>
    </citation>
    <scope>NUCLEOTIDE SEQUENCE [LARGE SCALE GENOMIC DNA]</scope>
    <source>
        <strain evidence="2">E3</strain>
    </source>
</reference>
<sequence length="220" mass="22900">MSPLSVLFVILGAAVAQQNAKITMWASQTDAGGCSLPKDSYALQDAFALGDDSSLGNLIYKQGNIDSPCGQVYEFTCKGRQPVKAIVASQNFGGGADLILSTWNKATGQSPGIASCSVKATNMNPLSSSSPVCYTRSISQGNGIIYYTKIMVLNTSGRIASKVAINGNQGSRSSGAWFSVGGNMKPSDSATFTFTDGSTANFPLSQCKNSDEGNVQIFSG</sequence>
<evidence type="ECO:0000313" key="3">
    <source>
        <dbReference type="EMBL" id="SPQ97666.1"/>
    </source>
</evidence>
<dbReference type="Proteomes" id="UP000039324">
    <property type="component" value="Unassembled WGS sequence"/>
</dbReference>